<protein>
    <submittedName>
        <fullName evidence="2">Uncharacterized protein</fullName>
    </submittedName>
</protein>
<organism evidence="2">
    <name type="scientific">Podoviridae sp. ctU557</name>
    <dbReference type="NCBI Taxonomy" id="2827736"/>
    <lineage>
        <taxon>Viruses</taxon>
        <taxon>Duplodnaviria</taxon>
        <taxon>Heunggongvirae</taxon>
        <taxon>Uroviricota</taxon>
        <taxon>Caudoviricetes</taxon>
    </lineage>
</organism>
<evidence type="ECO:0000256" key="1">
    <source>
        <dbReference type="SAM" id="Coils"/>
    </source>
</evidence>
<keyword evidence="1" id="KW-0175">Coiled coil</keyword>
<feature type="coiled-coil region" evidence="1">
    <location>
        <begin position="128"/>
        <end position="155"/>
    </location>
</feature>
<evidence type="ECO:0000313" key="2">
    <source>
        <dbReference type="EMBL" id="DAF59503.1"/>
    </source>
</evidence>
<dbReference type="EMBL" id="BK032771">
    <property type="protein sequence ID" value="DAF59503.1"/>
    <property type="molecule type" value="Genomic_DNA"/>
</dbReference>
<sequence length="246" mass="27233">MATAPRVQTLAEAMRDLDPAYAASRDMVAKRQQALPGKYEAQRAGIYAARGEGFNTINNQATGRGASFSGIPQDEQARYLSTKFLPGLQQADFQQNEEDLNLQGQLAGIDKEQRLGAQSRVDKQQSDLNSWNQMLAQQEFQAKEAEKQRQFQERQAAAQRSFTASQNALARAGKAPKKLSPYESAMSIIGAAASKGGVSANAFQLARDAYRLAGGDTHQFAKEFWKYVPEEAQNDFNSKGWKYYYG</sequence>
<name>A0A8S5T950_9CAUD</name>
<accession>A0A8S5T950</accession>
<reference evidence="2" key="1">
    <citation type="journal article" date="2021" name="Proc. Natl. Acad. Sci. U.S.A.">
        <title>A Catalog of Tens of Thousands of Viruses from Human Metagenomes Reveals Hidden Associations with Chronic Diseases.</title>
        <authorList>
            <person name="Tisza M.J."/>
            <person name="Buck C.B."/>
        </authorList>
    </citation>
    <scope>NUCLEOTIDE SEQUENCE</scope>
    <source>
        <strain evidence="2">CtU557</strain>
    </source>
</reference>
<proteinExistence type="predicted"/>